<dbReference type="InterPro" id="IPR023997">
    <property type="entry name" value="TonB-dep_OMP_SusC/RagA_CS"/>
</dbReference>
<dbReference type="InterPro" id="IPR008969">
    <property type="entry name" value="CarboxyPept-like_regulatory"/>
</dbReference>
<dbReference type="Gene3D" id="2.170.130.10">
    <property type="entry name" value="TonB-dependent receptor, plug domain"/>
    <property type="match status" value="1"/>
</dbReference>
<proteinExistence type="inferred from homology"/>
<dbReference type="PROSITE" id="PS52016">
    <property type="entry name" value="TONB_DEPENDENT_REC_3"/>
    <property type="match status" value="1"/>
</dbReference>
<feature type="region of interest" description="Disordered" evidence="8">
    <location>
        <begin position="905"/>
        <end position="927"/>
    </location>
</feature>
<evidence type="ECO:0000256" key="4">
    <source>
        <dbReference type="ARBA" id="ARBA00022692"/>
    </source>
</evidence>
<keyword evidence="12" id="KW-1185">Reference proteome</keyword>
<evidence type="ECO:0000256" key="1">
    <source>
        <dbReference type="ARBA" id="ARBA00004571"/>
    </source>
</evidence>
<dbReference type="GO" id="GO:0009279">
    <property type="term" value="C:cell outer membrane"/>
    <property type="evidence" value="ECO:0007669"/>
    <property type="project" value="UniProtKB-SubCell"/>
</dbReference>
<dbReference type="Gene3D" id="2.60.40.1120">
    <property type="entry name" value="Carboxypeptidase-like, regulatory domain"/>
    <property type="match status" value="1"/>
</dbReference>
<dbReference type="Pfam" id="PF13715">
    <property type="entry name" value="CarbopepD_reg_2"/>
    <property type="match status" value="1"/>
</dbReference>
<name>A0A6G9AN14_9BACT</name>
<keyword evidence="5 7" id="KW-0472">Membrane</keyword>
<dbReference type="Pfam" id="PF07715">
    <property type="entry name" value="Plug"/>
    <property type="match status" value="1"/>
</dbReference>
<evidence type="ECO:0000256" key="3">
    <source>
        <dbReference type="ARBA" id="ARBA00022452"/>
    </source>
</evidence>
<evidence type="ECO:0000259" key="10">
    <source>
        <dbReference type="Pfam" id="PF07715"/>
    </source>
</evidence>
<gene>
    <name evidence="11" type="ORF">G8759_15120</name>
</gene>
<comment type="similarity">
    <text evidence="7">Belongs to the TonB-dependent receptor family.</text>
</comment>
<keyword evidence="3 7" id="KW-1134">Transmembrane beta strand</keyword>
<comment type="subcellular location">
    <subcellularLocation>
        <location evidence="1 7">Cell outer membrane</location>
        <topology evidence="1 7">Multi-pass membrane protein</topology>
    </subcellularLocation>
</comment>
<sequence length="1014" mass="110469">MRLTFTIHLFISLLSVKLLAQDQLIKGNVLTQEDNQPLAGVNVVLKGSGKGVVTDANGHFSLTASPGYDTLLVTMLGRRPSAVAVGNRTTMTIYMVLATTFLDEAIVIGYGSQARRELTGSFSSITSQQFSDIPMLSPDQALQGRAAGVLVTQSSGTPATSLKVRIRGTNSLNANAEPLYVVDGMPVNTGDFSGFYLGGQSLNALSDLNPADIASIQILKDAAAAAIYGSRASNGVVLITTKRGKSGPATLDIKAYEGVQKVPKLLDMLTGPEQEVLLNEQRTNVGLPPIYPDPASATTTNWQREVFRTAPIREYTLSASGGNQQTRFFLSGTYFRQQGIVLGSDYRRGSVRLNLDHQFSPKLQFGTSLTLSRALNNRINGDNFINGVLGSALFLGSHVPVRNTNGSYALDPFGSVANPVAEGTETQFDSRTNRVVGTAFAEYRFSPALQWRTNIGVDNLVLKEDVFYPTTTLNGSRANGSGRSDYRQNFNWLLESTLTYSIVIRQRHSLTALVGAGWQTSAFETLTASATNFPGNSITRLTAGSVKTGASSDGATWALTSFFSRLQYAFREKLLISATLRADGSSRFNQDRQYGVFPVGSIGWVLYDGKGQPNALLSFLKVRASYGLTGNANMGTLTNQAPALGLFGVGRSYLQQTSLVPLQLANPTLSWEKTRELNLGVDLALIANRLSLSANYFIRRTNDLLQARQLPLTSGFSQINENIGSLQNRGVELEVSFVNRPQSQWQWQTSFNLSSISNTVTKLYGGTPFSVGYANWVQEGQPVGAFYGSQVARIFQTQAEIDALNQASQAIYGSTAFYQSANTRPGDIQFKDLNGDGRITSADQTVLGSAQPSFFGGLANKLTYRGLDISLFFQFTYGNDIYNYTRSVGESMGSQYGQWTSVRDRWTPERPSTSMPRAAQGNPNNNTRISDRFIEDGSFLRIKNLSVGYTLRMSQLRKARLRLYGTAQNLLTFTRYTGYDPEVNTLTDQSLVAGSDFFVIPQARTLLVGIQLGF</sequence>
<dbReference type="Gene3D" id="2.40.170.20">
    <property type="entry name" value="TonB-dependent receptor, beta-barrel domain"/>
    <property type="match status" value="1"/>
</dbReference>
<organism evidence="11 12">
    <name type="scientific">Spirosoma aureum</name>
    <dbReference type="NCBI Taxonomy" id="2692134"/>
    <lineage>
        <taxon>Bacteria</taxon>
        <taxon>Pseudomonadati</taxon>
        <taxon>Bacteroidota</taxon>
        <taxon>Cytophagia</taxon>
        <taxon>Cytophagales</taxon>
        <taxon>Cytophagaceae</taxon>
        <taxon>Spirosoma</taxon>
    </lineage>
</organism>
<keyword evidence="11" id="KW-0675">Receptor</keyword>
<evidence type="ECO:0000313" key="11">
    <source>
        <dbReference type="EMBL" id="QIP13847.1"/>
    </source>
</evidence>
<dbReference type="InterPro" id="IPR023996">
    <property type="entry name" value="TonB-dep_OMP_SusC/RagA"/>
</dbReference>
<dbReference type="SUPFAM" id="SSF49464">
    <property type="entry name" value="Carboxypeptidase regulatory domain-like"/>
    <property type="match status" value="1"/>
</dbReference>
<evidence type="ECO:0000256" key="2">
    <source>
        <dbReference type="ARBA" id="ARBA00022448"/>
    </source>
</evidence>
<dbReference type="AlphaFoldDB" id="A0A6G9AN14"/>
<keyword evidence="9" id="KW-0732">Signal</keyword>
<accession>A0A6G9AN14</accession>
<evidence type="ECO:0000256" key="9">
    <source>
        <dbReference type="SAM" id="SignalP"/>
    </source>
</evidence>
<evidence type="ECO:0000256" key="5">
    <source>
        <dbReference type="ARBA" id="ARBA00023136"/>
    </source>
</evidence>
<feature type="chain" id="PRO_5026101689" evidence="9">
    <location>
        <begin position="21"/>
        <end position="1014"/>
    </location>
</feature>
<dbReference type="NCBIfam" id="TIGR04057">
    <property type="entry name" value="SusC_RagA_signa"/>
    <property type="match status" value="1"/>
</dbReference>
<dbReference type="InterPro" id="IPR036942">
    <property type="entry name" value="Beta-barrel_TonB_sf"/>
</dbReference>
<keyword evidence="4 7" id="KW-0812">Transmembrane</keyword>
<feature type="signal peptide" evidence="9">
    <location>
        <begin position="1"/>
        <end position="20"/>
    </location>
</feature>
<feature type="domain" description="TonB-dependent receptor plug" evidence="10">
    <location>
        <begin position="116"/>
        <end position="236"/>
    </location>
</feature>
<protein>
    <submittedName>
        <fullName evidence="11">TonB-dependent receptor</fullName>
    </submittedName>
</protein>
<reference evidence="11 12" key="1">
    <citation type="submission" date="2020-03" db="EMBL/GenBank/DDBJ databases">
        <authorList>
            <person name="Kim M.K."/>
        </authorList>
    </citation>
    <scope>NUCLEOTIDE SEQUENCE [LARGE SCALE GENOMIC DNA]</scope>
    <source>
        <strain evidence="11 12">BT328</strain>
    </source>
</reference>
<evidence type="ECO:0000256" key="7">
    <source>
        <dbReference type="PROSITE-ProRule" id="PRU01360"/>
    </source>
</evidence>
<dbReference type="Proteomes" id="UP000501802">
    <property type="component" value="Chromosome"/>
</dbReference>
<keyword evidence="6 7" id="KW-0998">Cell outer membrane</keyword>
<dbReference type="InterPro" id="IPR039426">
    <property type="entry name" value="TonB-dep_rcpt-like"/>
</dbReference>
<dbReference type="InterPro" id="IPR037066">
    <property type="entry name" value="Plug_dom_sf"/>
</dbReference>
<evidence type="ECO:0000313" key="12">
    <source>
        <dbReference type="Proteomes" id="UP000501802"/>
    </source>
</evidence>
<keyword evidence="2 7" id="KW-0813">Transport</keyword>
<evidence type="ECO:0000256" key="6">
    <source>
        <dbReference type="ARBA" id="ARBA00023237"/>
    </source>
</evidence>
<feature type="compositionally biased region" description="Polar residues" evidence="8">
    <location>
        <begin position="910"/>
        <end position="927"/>
    </location>
</feature>
<dbReference type="RefSeq" id="WP_167209314.1">
    <property type="nucleotide sequence ID" value="NZ_CP050063.1"/>
</dbReference>
<dbReference type="SUPFAM" id="SSF56935">
    <property type="entry name" value="Porins"/>
    <property type="match status" value="1"/>
</dbReference>
<dbReference type="NCBIfam" id="TIGR04056">
    <property type="entry name" value="OMP_RagA_SusC"/>
    <property type="match status" value="1"/>
</dbReference>
<dbReference type="EMBL" id="CP050063">
    <property type="protein sequence ID" value="QIP13847.1"/>
    <property type="molecule type" value="Genomic_DNA"/>
</dbReference>
<dbReference type="FunFam" id="2.170.130.10:FF:000008">
    <property type="entry name" value="SusC/RagA family TonB-linked outer membrane protein"/>
    <property type="match status" value="1"/>
</dbReference>
<evidence type="ECO:0000256" key="8">
    <source>
        <dbReference type="SAM" id="MobiDB-lite"/>
    </source>
</evidence>
<dbReference type="InterPro" id="IPR012910">
    <property type="entry name" value="Plug_dom"/>
</dbReference>
<dbReference type="KEGG" id="spib:G8759_15120"/>